<dbReference type="InterPro" id="IPR050490">
    <property type="entry name" value="Bact_solute-bd_prot1"/>
</dbReference>
<evidence type="ECO:0000256" key="1">
    <source>
        <dbReference type="SAM" id="SignalP"/>
    </source>
</evidence>
<dbReference type="EMBL" id="JAVBVO010000001">
    <property type="protein sequence ID" value="MDZ5757414.1"/>
    <property type="molecule type" value="Genomic_DNA"/>
</dbReference>
<dbReference type="InterPro" id="IPR006059">
    <property type="entry name" value="SBP"/>
</dbReference>
<dbReference type="SUPFAM" id="SSF53850">
    <property type="entry name" value="Periplasmic binding protein-like II"/>
    <property type="match status" value="1"/>
</dbReference>
<dbReference type="PROSITE" id="PS51257">
    <property type="entry name" value="PROKAR_LIPOPROTEIN"/>
    <property type="match status" value="1"/>
</dbReference>
<evidence type="ECO:0000313" key="2">
    <source>
        <dbReference type="EMBL" id="MDZ5757414.1"/>
    </source>
</evidence>
<dbReference type="Gene3D" id="3.40.190.10">
    <property type="entry name" value="Periplasmic binding protein-like II"/>
    <property type="match status" value="1"/>
</dbReference>
<sequence length="429" mass="46968">MKFITKLVLLLSVALVATACGNQVDSSKEGNKDDKLTIWAWDESFNIKAANEAIKAYKEKENAKDAEFEVVTMAQEDIVQKLNTSLASGNTEGLPEIVLIEDYRIQGYLTSFPDAFEPLTDIVNEKDFSSYKFGINKVGKEIYGVPFDSGVAGLFYRTDYLEEAGYQAKDLQNITWETYINIAKDVKVKTGKNMIGLNPSDLGTLRIMMQSAGGWYLEDGKTVNIANNNILKEALKVYVELMNSGTVTLTPDWNAGVSAINNGEVASSPTGAWYAGTIMGSEEQSGKWAISEIPRLGAVKDSINASSIGGGGWYVLKGVGNSETAKDFLKETFASDADLMNTLAKEIGLVSTLNAAAETENYQSPSEFFSNEKIFQNFSTWSGEVPVVNYGLHTYAIENIFTEYVQKIVDGADINKTLEDAQKQIEASI</sequence>
<dbReference type="Pfam" id="PF13416">
    <property type="entry name" value="SBP_bac_8"/>
    <property type="match status" value="1"/>
</dbReference>
<feature type="signal peptide" evidence="1">
    <location>
        <begin position="1"/>
        <end position="19"/>
    </location>
</feature>
<accession>A0AAW9JS67</accession>
<feature type="chain" id="PRO_5043970485" evidence="1">
    <location>
        <begin position="20"/>
        <end position="429"/>
    </location>
</feature>
<dbReference type="PANTHER" id="PTHR43649:SF32">
    <property type="entry name" value="SUGAR BINDING SECRETED PROTEIN"/>
    <property type="match status" value="1"/>
</dbReference>
<dbReference type="Proteomes" id="UP001290462">
    <property type="component" value="Unassembled WGS sequence"/>
</dbReference>
<keyword evidence="1" id="KW-0732">Signal</keyword>
<comment type="caution">
    <text evidence="2">The sequence shown here is derived from an EMBL/GenBank/DDBJ whole genome shotgun (WGS) entry which is preliminary data.</text>
</comment>
<name>A0AAW9JS67_CARML</name>
<evidence type="ECO:0000313" key="3">
    <source>
        <dbReference type="Proteomes" id="UP001290462"/>
    </source>
</evidence>
<protein>
    <submittedName>
        <fullName evidence="2">Extracellular solute-binding protein</fullName>
    </submittedName>
</protein>
<dbReference type="PANTHER" id="PTHR43649">
    <property type="entry name" value="ARABINOSE-BINDING PROTEIN-RELATED"/>
    <property type="match status" value="1"/>
</dbReference>
<proteinExistence type="predicted"/>
<gene>
    <name evidence="2" type="ORF">RAK27_01925</name>
</gene>
<dbReference type="AlphaFoldDB" id="A0AAW9JS67"/>
<organism evidence="2 3">
    <name type="scientific">Carnobacterium maltaromaticum</name>
    <name type="common">Carnobacterium piscicola</name>
    <dbReference type="NCBI Taxonomy" id="2751"/>
    <lineage>
        <taxon>Bacteria</taxon>
        <taxon>Bacillati</taxon>
        <taxon>Bacillota</taxon>
        <taxon>Bacilli</taxon>
        <taxon>Lactobacillales</taxon>
        <taxon>Carnobacteriaceae</taxon>
        <taxon>Carnobacterium</taxon>
    </lineage>
</organism>
<reference evidence="2" key="1">
    <citation type="submission" date="2023-08" db="EMBL/GenBank/DDBJ databases">
        <title>Genomic characterization of piscicolin 126 produced by Carnobacterium maltaromaticum CM22 strain isolated from salmon (Salmo salar).</title>
        <authorList>
            <person name="Gonzalez-Gragera E."/>
            <person name="Garcia-Lopez J.D."/>
            <person name="Teso-Perez C."/>
            <person name="Gimenez-Hernandez I."/>
            <person name="Peralta-Sanchez J.M."/>
            <person name="Valdivia E."/>
            <person name="Montalban-Lopez M."/>
            <person name="Martin-Platero A.M."/>
            <person name="Banos A."/>
            <person name="Martinez-Bueno M."/>
        </authorList>
    </citation>
    <scope>NUCLEOTIDE SEQUENCE</scope>
    <source>
        <strain evidence="2">CM22</strain>
    </source>
</reference>
<dbReference type="RefSeq" id="WP_322808355.1">
    <property type="nucleotide sequence ID" value="NZ_JAVBVO010000001.1"/>
</dbReference>